<organism evidence="3 4">
    <name type="scientific">Neurospora tetraspora</name>
    <dbReference type="NCBI Taxonomy" id="94610"/>
    <lineage>
        <taxon>Eukaryota</taxon>
        <taxon>Fungi</taxon>
        <taxon>Dikarya</taxon>
        <taxon>Ascomycota</taxon>
        <taxon>Pezizomycotina</taxon>
        <taxon>Sordariomycetes</taxon>
        <taxon>Sordariomycetidae</taxon>
        <taxon>Sordariales</taxon>
        <taxon>Sordariaceae</taxon>
        <taxon>Neurospora</taxon>
    </lineage>
</organism>
<dbReference type="GO" id="GO:0016747">
    <property type="term" value="F:acyltransferase activity, transferring groups other than amino-acyl groups"/>
    <property type="evidence" value="ECO:0007669"/>
    <property type="project" value="TreeGrafter"/>
</dbReference>
<dbReference type="PANTHER" id="PTHR31642">
    <property type="entry name" value="TRICHOTHECENE 3-O-ACETYLTRANSFERASE"/>
    <property type="match status" value="1"/>
</dbReference>
<sequence>MTNTNTNNHEQKPKTPTMTSNQVLDQAVNKAMDESFNESTTQPTTQPTTPSPVITTSPLGLWNNVAPRVYTPRPLCFPFSPSARLDPLSSASTILRFLRIQLLRLVKVRPAFAGKLQLGINLCESDRRNLTSEVYNDWHVYLQTCEGYEIPLTAHFPDHEEVKGVYAGIEERFEPRGVKGWPSEFGEYDELKRAGFPVEPFVNPLLTDLSTLEEGGEALPAVQVRILFLKGGFILNVLGHHTMFDGGAFTQSLNILAEHTRSLSPTWEAVPESHDLALSLPTIEKPYEELLAECPEYKEWEDHAPDGPTHPVCPRLREDDSLTGSSKIFVFTFAKLVQLQKEIAAHGVKAGIYECLSGLLWALTYFSRVTASSKSTDPSSFERFLHDHFASEQPVFSTPTDWIARVAALKSTDPEVVAFKEQIAKDTKEYLGNKITWISTRLPSASLLIDAAEKQDLAALAKIVAAINKSSTDMAENMEEYITTRTSLFAALSNPSDDRVDVDIRHIGLALRPPPAIRMANEQLEKLWRGHRMEVSPSSLFVVSVLCSRAHGPSQRLLFFCLCLLLPPQRLQCD</sequence>
<reference evidence="3" key="1">
    <citation type="journal article" date="2023" name="Mol. Phylogenet. Evol.">
        <title>Genome-scale phylogeny and comparative genomics of the fungal order Sordariales.</title>
        <authorList>
            <person name="Hensen N."/>
            <person name="Bonometti L."/>
            <person name="Westerberg I."/>
            <person name="Brannstrom I.O."/>
            <person name="Guillou S."/>
            <person name="Cros-Aarteil S."/>
            <person name="Calhoun S."/>
            <person name="Haridas S."/>
            <person name="Kuo A."/>
            <person name="Mondo S."/>
            <person name="Pangilinan J."/>
            <person name="Riley R."/>
            <person name="LaButti K."/>
            <person name="Andreopoulos B."/>
            <person name="Lipzen A."/>
            <person name="Chen C."/>
            <person name="Yan M."/>
            <person name="Daum C."/>
            <person name="Ng V."/>
            <person name="Clum A."/>
            <person name="Steindorff A."/>
            <person name="Ohm R.A."/>
            <person name="Martin F."/>
            <person name="Silar P."/>
            <person name="Natvig D.O."/>
            <person name="Lalanne C."/>
            <person name="Gautier V."/>
            <person name="Ament-Velasquez S.L."/>
            <person name="Kruys A."/>
            <person name="Hutchinson M.I."/>
            <person name="Powell A.J."/>
            <person name="Barry K."/>
            <person name="Miller A.N."/>
            <person name="Grigoriev I.V."/>
            <person name="Debuchy R."/>
            <person name="Gladieux P."/>
            <person name="Hiltunen Thoren M."/>
            <person name="Johannesson H."/>
        </authorList>
    </citation>
    <scope>NUCLEOTIDE SEQUENCE</scope>
    <source>
        <strain evidence="3">CBS 560.94</strain>
    </source>
</reference>
<dbReference type="GO" id="GO:0044550">
    <property type="term" value="P:secondary metabolite biosynthetic process"/>
    <property type="evidence" value="ECO:0007669"/>
    <property type="project" value="TreeGrafter"/>
</dbReference>
<dbReference type="PANTHER" id="PTHR31642:SF310">
    <property type="entry name" value="FATTY ALCOHOL:CAFFEOYL-COA ACYLTRANSFERASE"/>
    <property type="match status" value="1"/>
</dbReference>
<dbReference type="AlphaFoldDB" id="A0AAE0J984"/>
<accession>A0AAE0J984</accession>
<comment type="caution">
    <text evidence="3">The sequence shown here is derived from an EMBL/GenBank/DDBJ whole genome shotgun (WGS) entry which is preliminary data.</text>
</comment>
<feature type="compositionally biased region" description="Low complexity" evidence="2">
    <location>
        <begin position="39"/>
        <end position="57"/>
    </location>
</feature>
<name>A0AAE0J984_9PEZI</name>
<keyword evidence="4" id="KW-1185">Reference proteome</keyword>
<proteinExistence type="predicted"/>
<dbReference type="InterPro" id="IPR023213">
    <property type="entry name" value="CAT-like_dom_sf"/>
</dbReference>
<dbReference type="Gene3D" id="3.30.559.10">
    <property type="entry name" value="Chloramphenicol acetyltransferase-like domain"/>
    <property type="match status" value="1"/>
</dbReference>
<dbReference type="EMBL" id="JAUEPP010000008">
    <property type="protein sequence ID" value="KAK3338571.1"/>
    <property type="molecule type" value="Genomic_DNA"/>
</dbReference>
<evidence type="ECO:0000256" key="2">
    <source>
        <dbReference type="SAM" id="MobiDB-lite"/>
    </source>
</evidence>
<evidence type="ECO:0000256" key="1">
    <source>
        <dbReference type="ARBA" id="ARBA00022679"/>
    </source>
</evidence>
<dbReference type="RefSeq" id="XP_062678022.1">
    <property type="nucleotide sequence ID" value="XM_062831127.1"/>
</dbReference>
<protein>
    <recommendedName>
        <fullName evidence="5">Trichothecene 3-O-acetyltransferase</fullName>
    </recommendedName>
</protein>
<dbReference type="Proteomes" id="UP001278500">
    <property type="component" value="Unassembled WGS sequence"/>
</dbReference>
<dbReference type="InterPro" id="IPR050317">
    <property type="entry name" value="Plant_Fungal_Acyltransferase"/>
</dbReference>
<gene>
    <name evidence="3" type="ORF">B0H65DRAFT_592478</name>
</gene>
<feature type="region of interest" description="Disordered" evidence="2">
    <location>
        <begin position="33"/>
        <end position="57"/>
    </location>
</feature>
<feature type="region of interest" description="Disordered" evidence="2">
    <location>
        <begin position="1"/>
        <end position="21"/>
    </location>
</feature>
<reference evidence="3" key="2">
    <citation type="submission" date="2023-06" db="EMBL/GenBank/DDBJ databases">
        <authorList>
            <consortium name="Lawrence Berkeley National Laboratory"/>
            <person name="Haridas S."/>
            <person name="Hensen N."/>
            <person name="Bonometti L."/>
            <person name="Westerberg I."/>
            <person name="Brannstrom I.O."/>
            <person name="Guillou S."/>
            <person name="Cros-Aarteil S."/>
            <person name="Calhoun S."/>
            <person name="Kuo A."/>
            <person name="Mondo S."/>
            <person name="Pangilinan J."/>
            <person name="Riley R."/>
            <person name="Labutti K."/>
            <person name="Andreopoulos B."/>
            <person name="Lipzen A."/>
            <person name="Chen C."/>
            <person name="Yanf M."/>
            <person name="Daum C."/>
            <person name="Ng V."/>
            <person name="Clum A."/>
            <person name="Steindorff A."/>
            <person name="Ohm R."/>
            <person name="Martin F."/>
            <person name="Silar P."/>
            <person name="Natvig D."/>
            <person name="Lalanne C."/>
            <person name="Gautier V."/>
            <person name="Ament-Velasquez S.L."/>
            <person name="Kruys A."/>
            <person name="Hutchinson M.I."/>
            <person name="Powell A.J."/>
            <person name="Barry K."/>
            <person name="Miller A.N."/>
            <person name="Grigoriev I.V."/>
            <person name="Debuchy R."/>
            <person name="Gladieux P."/>
            <person name="Thoren M.H."/>
            <person name="Johannesson H."/>
        </authorList>
    </citation>
    <scope>NUCLEOTIDE SEQUENCE</scope>
    <source>
        <strain evidence="3">CBS 560.94</strain>
    </source>
</reference>
<evidence type="ECO:0000313" key="4">
    <source>
        <dbReference type="Proteomes" id="UP001278500"/>
    </source>
</evidence>
<evidence type="ECO:0000313" key="3">
    <source>
        <dbReference type="EMBL" id="KAK3338571.1"/>
    </source>
</evidence>
<keyword evidence="1" id="KW-0808">Transferase</keyword>
<evidence type="ECO:0008006" key="5">
    <source>
        <dbReference type="Google" id="ProtNLM"/>
    </source>
</evidence>
<dbReference type="GeneID" id="87868281"/>